<keyword evidence="1" id="KW-0472">Membrane</keyword>
<accession>A0AAU7UNG8</accession>
<proteinExistence type="predicted"/>
<dbReference type="RefSeq" id="WP_350270822.1">
    <property type="nucleotide sequence ID" value="NZ_CP158281.1"/>
</dbReference>
<sequence length="195" mass="21517">MTEHHTNPVSSTGHEWPFIGYYQLPTEKDRTERCTCEANTLESPGGGRRKRSWPMWMGWFGARTGRAVGDDVAGRYQPVTVYQRPTSKLRQLLGIGGWVAAVGYVVTWLTHSPILVDAISWAREAPAEQVAGGTVTLVIAWSTAKLIGMGIRIGQNRTRLVYVTPDKIDELRAPKPLVFHDSRLGQGSSAELSEG</sequence>
<gene>
    <name evidence="2" type="ORF">AAFP32_04525</name>
</gene>
<evidence type="ECO:0000256" key="1">
    <source>
        <dbReference type="SAM" id="Phobius"/>
    </source>
</evidence>
<protein>
    <submittedName>
        <fullName evidence="2">Uncharacterized protein</fullName>
    </submittedName>
</protein>
<name>A0AAU7UNG8_9MICO</name>
<keyword evidence="1" id="KW-1133">Transmembrane helix</keyword>
<keyword evidence="1" id="KW-0812">Transmembrane</keyword>
<reference evidence="2" key="1">
    <citation type="submission" date="2024-06" db="EMBL/GenBank/DDBJ databases">
        <title>Brevibacterium koreense sp. nov., isolated from jogae-jeotgal, a Korean fermented seafood.</title>
        <authorList>
            <person name="Whon T.W."/>
            <person name="Nam S."/>
            <person name="Kim Y."/>
        </authorList>
    </citation>
    <scope>NUCLEOTIDE SEQUENCE</scope>
    <source>
        <strain evidence="2">CBA3109</strain>
    </source>
</reference>
<feature type="transmembrane region" description="Helical" evidence="1">
    <location>
        <begin position="92"/>
        <end position="110"/>
    </location>
</feature>
<organism evidence="2">
    <name type="scientific">Brevibacterium koreense</name>
    <dbReference type="NCBI Taxonomy" id="3140787"/>
    <lineage>
        <taxon>Bacteria</taxon>
        <taxon>Bacillati</taxon>
        <taxon>Actinomycetota</taxon>
        <taxon>Actinomycetes</taxon>
        <taxon>Micrococcales</taxon>
        <taxon>Brevibacteriaceae</taxon>
        <taxon>Brevibacterium</taxon>
    </lineage>
</organism>
<feature type="transmembrane region" description="Helical" evidence="1">
    <location>
        <begin position="130"/>
        <end position="151"/>
    </location>
</feature>
<evidence type="ECO:0000313" key="2">
    <source>
        <dbReference type="EMBL" id="XBV89998.1"/>
    </source>
</evidence>
<dbReference type="EMBL" id="CP158281">
    <property type="protein sequence ID" value="XBV89998.1"/>
    <property type="molecule type" value="Genomic_DNA"/>
</dbReference>
<dbReference type="KEGG" id="bkr:AAFP32_04525"/>
<dbReference type="AlphaFoldDB" id="A0AAU7UNG8"/>